<dbReference type="AlphaFoldDB" id="A0A4U5M3P1"/>
<dbReference type="Proteomes" id="UP000298663">
    <property type="component" value="Unassembled WGS sequence"/>
</dbReference>
<evidence type="ECO:0000256" key="1">
    <source>
        <dbReference type="SAM" id="Phobius"/>
    </source>
</evidence>
<keyword evidence="3" id="KW-1185">Reference proteome</keyword>
<protein>
    <submittedName>
        <fullName evidence="2">Uncharacterized protein</fullName>
    </submittedName>
</protein>
<proteinExistence type="predicted"/>
<keyword evidence="1" id="KW-0472">Membrane</keyword>
<keyword evidence="1" id="KW-0812">Transmembrane</keyword>
<organism evidence="2 3">
    <name type="scientific">Steinernema carpocapsae</name>
    <name type="common">Entomopathogenic nematode</name>
    <dbReference type="NCBI Taxonomy" id="34508"/>
    <lineage>
        <taxon>Eukaryota</taxon>
        <taxon>Metazoa</taxon>
        <taxon>Ecdysozoa</taxon>
        <taxon>Nematoda</taxon>
        <taxon>Chromadorea</taxon>
        <taxon>Rhabditida</taxon>
        <taxon>Tylenchina</taxon>
        <taxon>Panagrolaimomorpha</taxon>
        <taxon>Strongyloidoidea</taxon>
        <taxon>Steinernematidae</taxon>
        <taxon>Steinernema</taxon>
    </lineage>
</organism>
<evidence type="ECO:0000313" key="3">
    <source>
        <dbReference type="Proteomes" id="UP000298663"/>
    </source>
</evidence>
<dbReference type="EMBL" id="AZBU02000010">
    <property type="protein sequence ID" value="TKR63394.1"/>
    <property type="molecule type" value="Genomic_DNA"/>
</dbReference>
<feature type="transmembrane region" description="Helical" evidence="1">
    <location>
        <begin position="49"/>
        <end position="69"/>
    </location>
</feature>
<reference evidence="2 3" key="2">
    <citation type="journal article" date="2019" name="G3 (Bethesda)">
        <title>Hybrid Assembly of the Genome of the Entomopathogenic Nematode Steinernema carpocapsae Identifies the X-Chromosome.</title>
        <authorList>
            <person name="Serra L."/>
            <person name="Macchietto M."/>
            <person name="Macias-Munoz A."/>
            <person name="McGill C.J."/>
            <person name="Rodriguez I.M."/>
            <person name="Rodriguez B."/>
            <person name="Murad R."/>
            <person name="Mortazavi A."/>
        </authorList>
    </citation>
    <scope>NUCLEOTIDE SEQUENCE [LARGE SCALE GENOMIC DNA]</scope>
    <source>
        <strain evidence="2 3">ALL</strain>
    </source>
</reference>
<gene>
    <name evidence="2" type="ORF">L596_027230</name>
</gene>
<evidence type="ECO:0000313" key="2">
    <source>
        <dbReference type="EMBL" id="TKR63394.1"/>
    </source>
</evidence>
<name>A0A4U5M3P1_STECR</name>
<comment type="caution">
    <text evidence="2">The sequence shown here is derived from an EMBL/GenBank/DDBJ whole genome shotgun (WGS) entry which is preliminary data.</text>
</comment>
<keyword evidence="1" id="KW-1133">Transmembrane helix</keyword>
<reference evidence="2 3" key="1">
    <citation type="journal article" date="2015" name="Genome Biol.">
        <title>Comparative genomics of Steinernema reveals deeply conserved gene regulatory networks.</title>
        <authorList>
            <person name="Dillman A.R."/>
            <person name="Macchietto M."/>
            <person name="Porter C.F."/>
            <person name="Rogers A."/>
            <person name="Williams B."/>
            <person name="Antoshechkin I."/>
            <person name="Lee M.M."/>
            <person name="Goodwin Z."/>
            <person name="Lu X."/>
            <person name="Lewis E.E."/>
            <person name="Goodrich-Blair H."/>
            <person name="Stock S.P."/>
            <person name="Adams B.J."/>
            <person name="Sternberg P.W."/>
            <person name="Mortazavi A."/>
        </authorList>
    </citation>
    <scope>NUCLEOTIDE SEQUENCE [LARGE SCALE GENOMIC DNA]</scope>
    <source>
        <strain evidence="2 3">ALL</strain>
    </source>
</reference>
<sequence length="87" mass="9722">MSQENVDLGYLILLLGKAKLNAPAHQPSVMTFTNVCRRSDSRNTSLYCIYSPLTFHVLCGATCLLTSALKRVVYQKRTKHSSFVCNP</sequence>
<accession>A0A4U5M3P1</accession>